<dbReference type="RefSeq" id="WP_322878287.1">
    <property type="nucleotide sequence ID" value="NZ_JAVMIP010000008.1"/>
</dbReference>
<dbReference type="EMBL" id="JAVMIP010000008">
    <property type="protein sequence ID" value="MDS3861029.1"/>
    <property type="molecule type" value="Genomic_DNA"/>
</dbReference>
<dbReference type="Proteomes" id="UP001268256">
    <property type="component" value="Unassembled WGS sequence"/>
</dbReference>
<accession>A0AAE4JYI5</accession>
<dbReference type="AlphaFoldDB" id="A0AAE4JYI5"/>
<evidence type="ECO:0000313" key="2">
    <source>
        <dbReference type="Proteomes" id="UP001268256"/>
    </source>
</evidence>
<evidence type="ECO:0000313" key="1">
    <source>
        <dbReference type="EMBL" id="MDS3861029.1"/>
    </source>
</evidence>
<sequence>MLNLEYFDDAGTATEAGVFIPLAALPGITAEELDASAPAKESKAILSILTKVYTYIAALSSPVLGFAVSKTTPSGAALDVVNQSFNATVNYLVNHAANTVGPVPVPGSGSNAGLGGLPITSVFPSAAKIAASGSVSGAGILIPTSELTPYGSPDQAAINAGADSRSWFSALMLYLTDQASARTASVASAIVSRSIGSATGTSFPASWIQATNPVSGVLLADVPKRSLITRTFSVTIQLLLDQATQEFDVRSVTA</sequence>
<gene>
    <name evidence="1" type="ORF">RIF25_09430</name>
</gene>
<protein>
    <submittedName>
        <fullName evidence="1">Uncharacterized protein</fullName>
    </submittedName>
</protein>
<name>A0AAE4JYI5_9CYAN</name>
<reference evidence="2" key="1">
    <citation type="submission" date="2023-07" db="EMBL/GenBank/DDBJ databases">
        <authorList>
            <person name="Luz R."/>
            <person name="Cordeiro R."/>
            <person name="Fonseca A."/>
            <person name="Goncalves V."/>
        </authorList>
    </citation>
    <scope>NUCLEOTIDE SEQUENCE [LARGE SCALE GENOMIC DNA]</scope>
    <source>
        <strain evidence="2">BACA0444</strain>
    </source>
</reference>
<keyword evidence="2" id="KW-1185">Reference proteome</keyword>
<organism evidence="1 2">
    <name type="scientific">Pseudocalidococcus azoricus BACA0444</name>
    <dbReference type="NCBI Taxonomy" id="2918990"/>
    <lineage>
        <taxon>Bacteria</taxon>
        <taxon>Bacillati</taxon>
        <taxon>Cyanobacteriota</taxon>
        <taxon>Cyanophyceae</taxon>
        <taxon>Acaryochloridales</taxon>
        <taxon>Thermosynechococcaceae</taxon>
        <taxon>Pseudocalidococcus</taxon>
        <taxon>Pseudocalidococcus azoricus</taxon>
    </lineage>
</organism>
<comment type="caution">
    <text evidence="1">The sequence shown here is derived from an EMBL/GenBank/DDBJ whole genome shotgun (WGS) entry which is preliminary data.</text>
</comment>
<proteinExistence type="predicted"/>